<evidence type="ECO:0000256" key="1">
    <source>
        <dbReference type="SAM" id="MobiDB-lite"/>
    </source>
</evidence>
<comment type="caution">
    <text evidence="2">The sequence shown here is derived from an EMBL/GenBank/DDBJ whole genome shotgun (WGS) entry which is preliminary data.</text>
</comment>
<protein>
    <submittedName>
        <fullName evidence="2">Uncharacterized protein</fullName>
    </submittedName>
</protein>
<dbReference type="Proteomes" id="UP000499080">
    <property type="component" value="Unassembled WGS sequence"/>
</dbReference>
<feature type="non-terminal residue" evidence="2">
    <location>
        <position position="1"/>
    </location>
</feature>
<dbReference type="EMBL" id="BGPR01159465">
    <property type="protein sequence ID" value="GBL90271.1"/>
    <property type="molecule type" value="Genomic_DNA"/>
</dbReference>
<keyword evidence="3" id="KW-1185">Reference proteome</keyword>
<gene>
    <name evidence="2" type="ORF">AVEN_143500_1</name>
</gene>
<evidence type="ECO:0000313" key="3">
    <source>
        <dbReference type="Proteomes" id="UP000499080"/>
    </source>
</evidence>
<evidence type="ECO:0000313" key="2">
    <source>
        <dbReference type="EMBL" id="GBL90271.1"/>
    </source>
</evidence>
<organism evidence="2 3">
    <name type="scientific">Araneus ventricosus</name>
    <name type="common">Orbweaver spider</name>
    <name type="synonym">Epeira ventricosa</name>
    <dbReference type="NCBI Taxonomy" id="182803"/>
    <lineage>
        <taxon>Eukaryota</taxon>
        <taxon>Metazoa</taxon>
        <taxon>Ecdysozoa</taxon>
        <taxon>Arthropoda</taxon>
        <taxon>Chelicerata</taxon>
        <taxon>Arachnida</taxon>
        <taxon>Araneae</taxon>
        <taxon>Araneomorphae</taxon>
        <taxon>Entelegynae</taxon>
        <taxon>Araneoidea</taxon>
        <taxon>Araneidae</taxon>
        <taxon>Araneus</taxon>
    </lineage>
</organism>
<name>A0A4Y2BDC5_ARAVE</name>
<feature type="compositionally biased region" description="Polar residues" evidence="1">
    <location>
        <begin position="52"/>
        <end position="61"/>
    </location>
</feature>
<accession>A0A4Y2BDC5</accession>
<sequence length="209" mass="22839">TSSKYQGHGDQQDRHQAHPVSSHQEVNDPHHIAAQDGGYRGASEEQMPPVQQHEQMSSYQVGSEAPSWPSEPGSTFRKPIDRQQPNFAEPFYQEQKGQEGSNQNGFHNADAVSSPSIQSVDNIMPTLSNVDREVFDAARNGAGWESLSESQDRITTSSTSRITSEAFVTMCRNNAEALGCLVVGTSLLLCRTSRTLCVVVSDGVSNAFR</sequence>
<reference evidence="2 3" key="1">
    <citation type="journal article" date="2019" name="Sci. Rep.">
        <title>Orb-weaving spider Araneus ventricosus genome elucidates the spidroin gene catalogue.</title>
        <authorList>
            <person name="Kono N."/>
            <person name="Nakamura H."/>
            <person name="Ohtoshi R."/>
            <person name="Moran D.A.P."/>
            <person name="Shinohara A."/>
            <person name="Yoshida Y."/>
            <person name="Fujiwara M."/>
            <person name="Mori M."/>
            <person name="Tomita M."/>
            <person name="Arakawa K."/>
        </authorList>
    </citation>
    <scope>NUCLEOTIDE SEQUENCE [LARGE SCALE GENOMIC DNA]</scope>
</reference>
<proteinExistence type="predicted"/>
<feature type="region of interest" description="Disordered" evidence="1">
    <location>
        <begin position="1"/>
        <end position="81"/>
    </location>
</feature>
<dbReference type="AlphaFoldDB" id="A0A4Y2BDC5"/>